<evidence type="ECO:0000313" key="3">
    <source>
        <dbReference type="Proteomes" id="UP000316343"/>
    </source>
</evidence>
<dbReference type="PANTHER" id="PTHR33490">
    <property type="entry name" value="BLR5614 PROTEIN-RELATED"/>
    <property type="match status" value="1"/>
</dbReference>
<dbReference type="SUPFAM" id="SSF54001">
    <property type="entry name" value="Cysteine proteinases"/>
    <property type="match status" value="1"/>
</dbReference>
<dbReference type="PANTHER" id="PTHR33490:SF12">
    <property type="entry name" value="BLL5557 PROTEIN"/>
    <property type="match status" value="1"/>
</dbReference>
<dbReference type="Pfam" id="PF01841">
    <property type="entry name" value="Transglut_core"/>
    <property type="match status" value="1"/>
</dbReference>
<organism evidence="2 3">
    <name type="scientific">Erythrobacter insulae</name>
    <dbReference type="NCBI Taxonomy" id="2584124"/>
    <lineage>
        <taxon>Bacteria</taxon>
        <taxon>Pseudomonadati</taxon>
        <taxon>Pseudomonadota</taxon>
        <taxon>Alphaproteobacteria</taxon>
        <taxon>Sphingomonadales</taxon>
        <taxon>Erythrobacteraceae</taxon>
        <taxon>Erythrobacter/Porphyrobacter group</taxon>
        <taxon>Erythrobacter</taxon>
    </lineage>
</organism>
<dbReference type="SMART" id="SM00460">
    <property type="entry name" value="TGc"/>
    <property type="match status" value="1"/>
</dbReference>
<accession>A0A547P9L0</accession>
<gene>
    <name evidence="2" type="ORF">FGU71_02450</name>
</gene>
<feature type="domain" description="Transglutaminase-like" evidence="1">
    <location>
        <begin position="158"/>
        <end position="225"/>
    </location>
</feature>
<dbReference type="Proteomes" id="UP000316343">
    <property type="component" value="Unassembled WGS sequence"/>
</dbReference>
<evidence type="ECO:0000259" key="1">
    <source>
        <dbReference type="SMART" id="SM00460"/>
    </source>
</evidence>
<dbReference type="EMBL" id="VHJK01000001">
    <property type="protein sequence ID" value="TRD10838.1"/>
    <property type="molecule type" value="Genomic_DNA"/>
</dbReference>
<comment type="caution">
    <text evidence="2">The sequence shown here is derived from an EMBL/GenBank/DDBJ whole genome shotgun (WGS) entry which is preliminary data.</text>
</comment>
<dbReference type="AlphaFoldDB" id="A0A547P9L0"/>
<reference evidence="2 3" key="1">
    <citation type="submission" date="2019-06" db="EMBL/GenBank/DDBJ databases">
        <title>Erythrobacter insulae sp. nov., isolated from a tidal flat.</title>
        <authorList>
            <person name="Yoon J.-H."/>
        </authorList>
    </citation>
    <scope>NUCLEOTIDE SEQUENCE [LARGE SCALE GENOMIC DNA]</scope>
    <source>
        <strain evidence="2 3">JBTF-M21</strain>
    </source>
</reference>
<keyword evidence="3" id="KW-1185">Reference proteome</keyword>
<protein>
    <submittedName>
        <fullName evidence="2">Transglutaminase family protein</fullName>
    </submittedName>
</protein>
<proteinExistence type="predicted"/>
<dbReference type="InterPro" id="IPR002931">
    <property type="entry name" value="Transglutaminase-like"/>
</dbReference>
<evidence type="ECO:0000313" key="2">
    <source>
        <dbReference type="EMBL" id="TRD10838.1"/>
    </source>
</evidence>
<dbReference type="Gene3D" id="3.10.620.30">
    <property type="match status" value="1"/>
</dbReference>
<dbReference type="RefSeq" id="WP_142787100.1">
    <property type="nucleotide sequence ID" value="NZ_VHJK01000001.1"/>
</dbReference>
<dbReference type="Gene3D" id="2.60.40.2250">
    <property type="match status" value="1"/>
</dbReference>
<name>A0A547P9L0_9SPHN</name>
<dbReference type="OrthoDB" id="5438043at2"/>
<sequence>MPIEITASFAFELDEPTDVLLQFEAAPIEGQVILSSKTHLSAADHTARISAQDGVGERVWVHAKGRFEARYDAAILIERNEEDLAGLPAMPPHLLSGIATNYLFDSRYCPSGHFHNFVEQEFGGTSGGDRIIAIRTWIADHLSYVAGVSGPETDASETFAVRQGICRDYAHLMITLARASMIPARYVACFSPGVSPPDFHAVAQVYLADRADHNRGTWHLIDTTGMAAPQDTVIIGVGRDAADVSFLTSFGPHLFEYSEVQVAQTT</sequence>
<dbReference type="InterPro" id="IPR038765">
    <property type="entry name" value="Papain-like_cys_pep_sf"/>
</dbReference>